<keyword evidence="6 7" id="KW-0961">Cell wall biogenesis/degradation</keyword>
<comment type="similarity">
    <text evidence="7">Belongs to the transglycosylase MltG family.</text>
</comment>
<keyword evidence="3 7" id="KW-1133">Transmembrane helix</keyword>
<dbReference type="NCBIfam" id="TIGR00247">
    <property type="entry name" value="endolytic transglycosylase MltG"/>
    <property type="match status" value="1"/>
</dbReference>
<dbReference type="Proteomes" id="UP001056132">
    <property type="component" value="Chromosome 1"/>
</dbReference>
<reference evidence="8 10" key="1">
    <citation type="submission" date="2019-05" db="EMBL/GenBank/DDBJ databases">
        <title>Whole genome sequence analysis of Cupriavidus campinensis S14E4C strain.</title>
        <authorList>
            <person name="Abbaszade G."/>
            <person name="Szabo A."/>
            <person name="Toumi M."/>
            <person name="Toth E."/>
        </authorList>
    </citation>
    <scope>NUCLEOTIDE SEQUENCE [LARGE SCALE GENOMIC DNA]</scope>
    <source>
        <strain evidence="8 10">S14E4C</strain>
    </source>
</reference>
<proteinExistence type="inferred from homology"/>
<comment type="catalytic activity">
    <reaction evidence="7">
        <text>a peptidoglycan chain = a peptidoglycan chain with N-acetyl-1,6-anhydromuramyl-[peptide] at the reducing end + a peptidoglycan chain with N-acetylglucosamine at the non-reducing end.</text>
        <dbReference type="EC" id="4.2.2.29"/>
    </reaction>
</comment>
<dbReference type="EC" id="4.2.2.29" evidence="7"/>
<evidence type="ECO:0000256" key="3">
    <source>
        <dbReference type="ARBA" id="ARBA00022989"/>
    </source>
</evidence>
<dbReference type="GO" id="GO:0005886">
    <property type="term" value="C:plasma membrane"/>
    <property type="evidence" value="ECO:0007669"/>
    <property type="project" value="UniProtKB-UniRule"/>
</dbReference>
<protein>
    <recommendedName>
        <fullName evidence="7">Endolytic murein transglycosylase</fullName>
        <ecNumber evidence="7">4.2.2.29</ecNumber>
    </recommendedName>
    <alternativeName>
        <fullName evidence="7">Peptidoglycan lytic transglycosylase</fullName>
    </alternativeName>
    <alternativeName>
        <fullName evidence="7">Peptidoglycan polymerization terminase</fullName>
    </alternativeName>
</protein>
<dbReference type="GO" id="GO:0071555">
    <property type="term" value="P:cell wall organization"/>
    <property type="evidence" value="ECO:0007669"/>
    <property type="project" value="UniProtKB-KW"/>
</dbReference>
<name>A0AAE9I0Z3_9BURK</name>
<evidence type="ECO:0000313" key="11">
    <source>
        <dbReference type="Proteomes" id="UP001056132"/>
    </source>
</evidence>
<evidence type="ECO:0000313" key="8">
    <source>
        <dbReference type="EMBL" id="TSP14364.1"/>
    </source>
</evidence>
<dbReference type="InterPro" id="IPR003770">
    <property type="entry name" value="MLTG-like"/>
</dbReference>
<dbReference type="EMBL" id="CP097330">
    <property type="protein sequence ID" value="URF05598.1"/>
    <property type="molecule type" value="Genomic_DNA"/>
</dbReference>
<dbReference type="PANTHER" id="PTHR30518">
    <property type="entry name" value="ENDOLYTIC MUREIN TRANSGLYCOSYLASE"/>
    <property type="match status" value="1"/>
</dbReference>
<reference evidence="9" key="2">
    <citation type="journal article" date="2022" name="Microbiol. Resour. Announc.">
        <title>Genome Sequence of Cupriavidus campinensis Strain G5, a Member of a Bacterial Consortium Capable of Polyethylene Degradation.</title>
        <authorList>
            <person name="Schneider B."/>
            <person name="Pfeiffer F."/>
            <person name="Dyall-Smith M."/>
            <person name="Kunte H.J."/>
        </authorList>
    </citation>
    <scope>NUCLEOTIDE SEQUENCE</scope>
    <source>
        <strain evidence="9">G5</strain>
    </source>
</reference>
<evidence type="ECO:0000256" key="5">
    <source>
        <dbReference type="ARBA" id="ARBA00023239"/>
    </source>
</evidence>
<dbReference type="AlphaFoldDB" id="A0AAE9I0Z3"/>
<evidence type="ECO:0000313" key="9">
    <source>
        <dbReference type="EMBL" id="URF05598.1"/>
    </source>
</evidence>
<dbReference type="Gene3D" id="3.30.1490.480">
    <property type="entry name" value="Endolytic murein transglycosylase"/>
    <property type="match status" value="1"/>
</dbReference>
<keyword evidence="2 7" id="KW-0812">Transmembrane</keyword>
<evidence type="ECO:0000313" key="10">
    <source>
        <dbReference type="Proteomes" id="UP000318943"/>
    </source>
</evidence>
<dbReference type="RefSeq" id="WP_144195497.1">
    <property type="nucleotide sequence ID" value="NZ_CP097330.1"/>
</dbReference>
<dbReference type="EMBL" id="VCIZ01000001">
    <property type="protein sequence ID" value="TSP14364.1"/>
    <property type="molecule type" value="Genomic_DNA"/>
</dbReference>
<dbReference type="HAMAP" id="MF_02065">
    <property type="entry name" value="MltG"/>
    <property type="match status" value="1"/>
</dbReference>
<dbReference type="CDD" id="cd08010">
    <property type="entry name" value="MltG_like"/>
    <property type="match status" value="1"/>
</dbReference>
<accession>A0AAE9I0Z3</accession>
<dbReference type="Proteomes" id="UP000318943">
    <property type="component" value="Unassembled WGS sequence"/>
</dbReference>
<keyword evidence="1 7" id="KW-1003">Cell membrane</keyword>
<dbReference type="GO" id="GO:0008932">
    <property type="term" value="F:lytic endotransglycosylase activity"/>
    <property type="evidence" value="ECO:0007669"/>
    <property type="project" value="UniProtKB-UniRule"/>
</dbReference>
<evidence type="ECO:0000256" key="1">
    <source>
        <dbReference type="ARBA" id="ARBA00022475"/>
    </source>
</evidence>
<dbReference type="PANTHER" id="PTHR30518:SF2">
    <property type="entry name" value="ENDOLYTIC MUREIN TRANSGLYCOSYLASE"/>
    <property type="match status" value="1"/>
</dbReference>
<reference evidence="9" key="3">
    <citation type="submission" date="2022-05" db="EMBL/GenBank/DDBJ databases">
        <authorList>
            <person name="Kunte H.-J."/>
        </authorList>
    </citation>
    <scope>NUCLEOTIDE SEQUENCE</scope>
    <source>
        <strain evidence="9">G5</strain>
    </source>
</reference>
<sequence length="331" mass="36086">MKRIVLRLVGVLLVFALAAAGGFAWWAHQPVGLSASPVEVIIKPSSGVASVGRQIQRGGVAMDPRLFQLLARITGHGADLKAGGYQFETGITPLDIIEKMVKGEVTHYVVTVIEGWEFRKMRAVVDANPALKHDTAGMSDADLMKAIGAAEPSPEGLFFPDTYLFARGSSDLELYRHAYRAMQKRLNEAWNARAPDLPYKTPYEALVMASIVEKETGQAVERPMIAAVFINRLRKNMMLQTDPTVIYGVGESFDGNLRKKDLLTDTPYNTYTRTGLPPTPIALPGIASLAAATTPAPSDALYFVARGDGSSHFSNSLPEHNRAVDKYQRGK</sequence>
<dbReference type="Gene3D" id="3.30.160.60">
    <property type="entry name" value="Classic Zinc Finger"/>
    <property type="match status" value="1"/>
</dbReference>
<evidence type="ECO:0000256" key="2">
    <source>
        <dbReference type="ARBA" id="ARBA00022692"/>
    </source>
</evidence>
<keyword evidence="5 7" id="KW-0456">Lyase</keyword>
<keyword evidence="7" id="KW-0997">Cell inner membrane</keyword>
<evidence type="ECO:0000256" key="7">
    <source>
        <dbReference type="HAMAP-Rule" id="MF_02065"/>
    </source>
</evidence>
<gene>
    <name evidence="7 9" type="primary">mltG</name>
    <name evidence="8" type="ORF">FGG12_01510</name>
    <name evidence="9" type="ORF">M5D45_07305</name>
</gene>
<evidence type="ECO:0000256" key="4">
    <source>
        <dbReference type="ARBA" id="ARBA00023136"/>
    </source>
</evidence>
<dbReference type="GO" id="GO:0009252">
    <property type="term" value="P:peptidoglycan biosynthetic process"/>
    <property type="evidence" value="ECO:0007669"/>
    <property type="project" value="UniProtKB-UniRule"/>
</dbReference>
<comment type="function">
    <text evidence="7">Functions as a peptidoglycan terminase that cleaves nascent peptidoglycan strands endolytically to terminate their elongation.</text>
</comment>
<keyword evidence="4 7" id="KW-0472">Membrane</keyword>
<feature type="site" description="Important for catalytic activity" evidence="7">
    <location>
        <position position="215"/>
    </location>
</feature>
<evidence type="ECO:0000256" key="6">
    <source>
        <dbReference type="ARBA" id="ARBA00023316"/>
    </source>
</evidence>
<dbReference type="KEGG" id="ccam:M5D45_07305"/>
<keyword evidence="10" id="KW-1185">Reference proteome</keyword>
<dbReference type="Pfam" id="PF02618">
    <property type="entry name" value="YceG"/>
    <property type="match status" value="1"/>
</dbReference>
<organism evidence="9 11">
    <name type="scientific">Cupriavidus campinensis</name>
    <dbReference type="NCBI Taxonomy" id="151783"/>
    <lineage>
        <taxon>Bacteria</taxon>
        <taxon>Pseudomonadati</taxon>
        <taxon>Pseudomonadota</taxon>
        <taxon>Betaproteobacteria</taxon>
        <taxon>Burkholderiales</taxon>
        <taxon>Burkholderiaceae</taxon>
        <taxon>Cupriavidus</taxon>
    </lineage>
</organism>